<evidence type="ECO:0000256" key="1">
    <source>
        <dbReference type="ARBA" id="ARBA00004496"/>
    </source>
</evidence>
<evidence type="ECO:0000313" key="11">
    <source>
        <dbReference type="Proteomes" id="UP001211894"/>
    </source>
</evidence>
<keyword evidence="8" id="KW-0175">Coiled coil</keyword>
<dbReference type="PANTHER" id="PTHR33799">
    <property type="entry name" value="PTS PERMEASE-RELATED-RELATED"/>
    <property type="match status" value="1"/>
</dbReference>
<sequence>MRHFILASHGKFADGILHSLELIKGKHENIWTINAYTNENEDLQTQIRELLEDLDVNDELVVVTDIFGGSINNEFMNLLHDRRIHVIAGLNLPLVIELVTMSKHEKDVVNLIKTALINSKRSIQYCNIILNNEDADEDF</sequence>
<evidence type="ECO:0000259" key="9">
    <source>
        <dbReference type="PROSITE" id="PS51096"/>
    </source>
</evidence>
<dbReference type="PANTHER" id="PTHR33799:SF1">
    <property type="entry name" value="PTS SYSTEM MANNOSE-SPECIFIC EIIAB COMPONENT-RELATED"/>
    <property type="match status" value="1"/>
</dbReference>
<keyword evidence="3" id="KW-0963">Cytoplasm</keyword>
<keyword evidence="6" id="KW-0598">Phosphotransferase system</keyword>
<evidence type="ECO:0000256" key="8">
    <source>
        <dbReference type="SAM" id="Coils"/>
    </source>
</evidence>
<name>A0ABT4X4W3_9BACI</name>
<dbReference type="RefSeq" id="WP_271340338.1">
    <property type="nucleotide sequence ID" value="NZ_JAQKAB010000004.1"/>
</dbReference>
<comment type="subcellular location">
    <subcellularLocation>
        <location evidence="1">Cytoplasm</location>
    </subcellularLocation>
</comment>
<evidence type="ECO:0000256" key="7">
    <source>
        <dbReference type="ARBA" id="ARBA00022777"/>
    </source>
</evidence>
<dbReference type="Proteomes" id="UP001211894">
    <property type="component" value="Unassembled WGS sequence"/>
</dbReference>
<proteinExistence type="predicted"/>
<evidence type="ECO:0000313" key="10">
    <source>
        <dbReference type="EMBL" id="MDA7026481.1"/>
    </source>
</evidence>
<reference evidence="10 11" key="1">
    <citation type="submission" date="2023-01" db="EMBL/GenBank/DDBJ databases">
        <title>Bacillus changyiensis sp. nov., isolated from a coastal deposit.</title>
        <authorList>
            <person name="Xiao G."/>
            <person name="Lai Q."/>
            <person name="Hu Z."/>
            <person name="Shao Z."/>
        </authorList>
    </citation>
    <scope>NUCLEOTIDE SEQUENCE [LARGE SCALE GENOMIC DNA]</scope>
    <source>
        <strain evidence="10 11">CLL-7-23</strain>
    </source>
</reference>
<dbReference type="Gene3D" id="3.40.50.510">
    <property type="entry name" value="Phosphotransferase system, mannose-type IIA component"/>
    <property type="match status" value="1"/>
</dbReference>
<keyword evidence="11" id="KW-1185">Reference proteome</keyword>
<comment type="caution">
    <text evidence="10">The sequence shown here is derived from an EMBL/GenBank/DDBJ whole genome shotgun (WGS) entry which is preliminary data.</text>
</comment>
<feature type="domain" description="PTS EIIA type-4" evidence="9">
    <location>
        <begin position="1"/>
        <end position="123"/>
    </location>
</feature>
<dbReference type="SUPFAM" id="SSF53062">
    <property type="entry name" value="PTS system fructose IIA component-like"/>
    <property type="match status" value="1"/>
</dbReference>
<dbReference type="CDD" id="cd00006">
    <property type="entry name" value="PTS_IIA_man"/>
    <property type="match status" value="1"/>
</dbReference>
<keyword evidence="4 10" id="KW-0762">Sugar transport</keyword>
<accession>A0ABT4X4W3</accession>
<evidence type="ECO:0000256" key="4">
    <source>
        <dbReference type="ARBA" id="ARBA00022597"/>
    </source>
</evidence>
<organism evidence="10 11">
    <name type="scientific">Bacillus changyiensis</name>
    <dbReference type="NCBI Taxonomy" id="3004103"/>
    <lineage>
        <taxon>Bacteria</taxon>
        <taxon>Bacillati</taxon>
        <taxon>Bacillota</taxon>
        <taxon>Bacilli</taxon>
        <taxon>Bacillales</taxon>
        <taxon>Bacillaceae</taxon>
        <taxon>Bacillus</taxon>
    </lineage>
</organism>
<dbReference type="InterPro" id="IPR004701">
    <property type="entry name" value="PTS_EIIA_man-typ"/>
</dbReference>
<feature type="coiled-coil region" evidence="8">
    <location>
        <begin position="33"/>
        <end position="60"/>
    </location>
</feature>
<evidence type="ECO:0000256" key="3">
    <source>
        <dbReference type="ARBA" id="ARBA00022490"/>
    </source>
</evidence>
<keyword evidence="5" id="KW-0808">Transferase</keyword>
<dbReference type="PROSITE" id="PS51096">
    <property type="entry name" value="PTS_EIIA_TYPE_4"/>
    <property type="match status" value="1"/>
</dbReference>
<dbReference type="Pfam" id="PF03610">
    <property type="entry name" value="EIIA-man"/>
    <property type="match status" value="1"/>
</dbReference>
<keyword evidence="2" id="KW-0813">Transport</keyword>
<protein>
    <submittedName>
        <fullName evidence="10">PTS sugar transporter subunit IIA</fullName>
    </submittedName>
</protein>
<dbReference type="InterPro" id="IPR036662">
    <property type="entry name" value="PTS_EIIA_man-typ_sf"/>
</dbReference>
<dbReference type="InterPro" id="IPR033887">
    <property type="entry name" value="PTS_IIA_man"/>
</dbReference>
<gene>
    <name evidence="10" type="ORF">PJ311_07610</name>
</gene>
<evidence type="ECO:0000256" key="6">
    <source>
        <dbReference type="ARBA" id="ARBA00022683"/>
    </source>
</evidence>
<dbReference type="EMBL" id="JAQKAB010000004">
    <property type="protein sequence ID" value="MDA7026481.1"/>
    <property type="molecule type" value="Genomic_DNA"/>
</dbReference>
<evidence type="ECO:0000256" key="2">
    <source>
        <dbReference type="ARBA" id="ARBA00022448"/>
    </source>
</evidence>
<keyword evidence="7" id="KW-0418">Kinase</keyword>
<dbReference type="InterPro" id="IPR051471">
    <property type="entry name" value="Bacterial_PTS_sugar_comp"/>
</dbReference>
<evidence type="ECO:0000256" key="5">
    <source>
        <dbReference type="ARBA" id="ARBA00022679"/>
    </source>
</evidence>